<gene>
    <name evidence="2" type="ORF">HYFRA_00011980</name>
</gene>
<proteinExistence type="predicted"/>
<dbReference type="InterPro" id="IPR032466">
    <property type="entry name" value="Metal_Hydrolase"/>
</dbReference>
<evidence type="ECO:0000313" key="3">
    <source>
        <dbReference type="Proteomes" id="UP000696280"/>
    </source>
</evidence>
<dbReference type="Gene3D" id="2.30.40.10">
    <property type="entry name" value="Urease, subunit C, domain 1"/>
    <property type="match status" value="1"/>
</dbReference>
<dbReference type="GO" id="GO:0016810">
    <property type="term" value="F:hydrolase activity, acting on carbon-nitrogen (but not peptide) bonds"/>
    <property type="evidence" value="ECO:0007669"/>
    <property type="project" value="InterPro"/>
</dbReference>
<dbReference type="InterPro" id="IPR057744">
    <property type="entry name" value="OTAase-like"/>
</dbReference>
<dbReference type="SUPFAM" id="SSF51338">
    <property type="entry name" value="Composite domain of metallo-dependent hydrolases"/>
    <property type="match status" value="2"/>
</dbReference>
<dbReference type="PANTHER" id="PTHR43135:SF3">
    <property type="entry name" value="ALPHA-D-RIBOSE 1-METHYLPHOSPHONATE 5-TRIPHOSPHATE DIPHOSPHATASE"/>
    <property type="match status" value="1"/>
</dbReference>
<name>A0A9N9PRH4_9HELO</name>
<dbReference type="Proteomes" id="UP000696280">
    <property type="component" value="Unassembled WGS sequence"/>
</dbReference>
<dbReference type="Pfam" id="PF01979">
    <property type="entry name" value="Amidohydro_1"/>
    <property type="match status" value="1"/>
</dbReference>
<protein>
    <recommendedName>
        <fullName evidence="1">Amidohydrolase-related domain-containing protein</fullName>
    </recommendedName>
</protein>
<dbReference type="InterPro" id="IPR051781">
    <property type="entry name" value="Metallo-dep_Hydrolase"/>
</dbReference>
<evidence type="ECO:0000313" key="2">
    <source>
        <dbReference type="EMBL" id="CAG8956931.1"/>
    </source>
</evidence>
<organism evidence="2 3">
    <name type="scientific">Hymenoscyphus fraxineus</name>
    <dbReference type="NCBI Taxonomy" id="746836"/>
    <lineage>
        <taxon>Eukaryota</taxon>
        <taxon>Fungi</taxon>
        <taxon>Dikarya</taxon>
        <taxon>Ascomycota</taxon>
        <taxon>Pezizomycotina</taxon>
        <taxon>Leotiomycetes</taxon>
        <taxon>Helotiales</taxon>
        <taxon>Helotiaceae</taxon>
        <taxon>Hymenoscyphus</taxon>
    </lineage>
</organism>
<feature type="domain" description="Amidohydrolase-related" evidence="1">
    <location>
        <begin position="60"/>
        <end position="415"/>
    </location>
</feature>
<dbReference type="InterPro" id="IPR011059">
    <property type="entry name" value="Metal-dep_hydrolase_composite"/>
</dbReference>
<comment type="caution">
    <text evidence="2">The sequence shown here is derived from an EMBL/GenBank/DDBJ whole genome shotgun (WGS) entry which is preliminary data.</text>
</comment>
<dbReference type="EMBL" id="CAJVRL010000075">
    <property type="protein sequence ID" value="CAG8956931.1"/>
    <property type="molecule type" value="Genomic_DNA"/>
</dbReference>
<dbReference type="OrthoDB" id="194468at2759"/>
<keyword evidence="3" id="KW-1185">Reference proteome</keyword>
<dbReference type="PANTHER" id="PTHR43135">
    <property type="entry name" value="ALPHA-D-RIBOSE 1-METHYLPHOSPHONATE 5-TRIPHOSPHATE DIPHOSPHATASE"/>
    <property type="match status" value="1"/>
</dbReference>
<dbReference type="CDD" id="cd01299">
    <property type="entry name" value="Met_dep_hydrolase_A"/>
    <property type="match status" value="1"/>
</dbReference>
<reference evidence="2" key="1">
    <citation type="submission" date="2021-07" db="EMBL/GenBank/DDBJ databases">
        <authorList>
            <person name="Durling M."/>
        </authorList>
    </citation>
    <scope>NUCLEOTIDE SEQUENCE</scope>
</reference>
<dbReference type="InterPro" id="IPR006680">
    <property type="entry name" value="Amidohydro-rel"/>
</dbReference>
<dbReference type="Gene3D" id="3.20.20.140">
    <property type="entry name" value="Metal-dependent hydrolases"/>
    <property type="match status" value="1"/>
</dbReference>
<accession>A0A9N9PRH4</accession>
<dbReference type="SUPFAM" id="SSF51556">
    <property type="entry name" value="Metallo-dependent hydrolases"/>
    <property type="match status" value="1"/>
</dbReference>
<evidence type="ECO:0000259" key="1">
    <source>
        <dbReference type="Pfam" id="PF01979"/>
    </source>
</evidence>
<dbReference type="AlphaFoldDB" id="A0A9N9PRH4"/>
<sequence>MRVIPQTNYSRIDAELLIPGRGQPIKDATLIFCDKRIIAVGATNDLASKHADLTPIRVPILMPGLWDCHVHFNGTTMYSPDIMASTHMAVSGARCARDVVATFNAGFTSVRELSGYGVQLAKVIEEGWLPGPNIYSAVSILSTTAGHGDARTVPLKAFQNQIAHGLPCHLCDGVDECVKAVRVQIRNGAKVIKIAASGGVSSDGDDILTQQFSDEEMAAIVAEAGRNRLAVAAHCHANASILAAIKAGCRTIEHATLLEDDAVKLMVEKDVLLIATRSSLEFLIKHPELWSPEQYEQIREVKRHHEESYRKAVKAGVRIAIGTDILISSLDIPWNHGMNGIEFKYAVEAGLSPLQAIEAGTANAPETLGPKAPKSGVLKEGYDADIIALSKNPLDDIEVLSEPRNITHVWKGGRLFKADGNPINILD</sequence>